<feature type="non-terminal residue" evidence="2">
    <location>
        <position position="1"/>
    </location>
</feature>
<name>A0A0C2FBY7_9BILA</name>
<dbReference type="OrthoDB" id="6774396at2759"/>
<dbReference type="Proteomes" id="UP000054047">
    <property type="component" value="Unassembled WGS sequence"/>
</dbReference>
<gene>
    <name evidence="2" type="ORF">ANCDUO_27444</name>
</gene>
<dbReference type="InterPro" id="IPR036691">
    <property type="entry name" value="Endo/exonu/phosph_ase_sf"/>
</dbReference>
<accession>A0A0C2FBY7</accession>
<dbReference type="AlphaFoldDB" id="A0A0C2FBY7"/>
<evidence type="ECO:0008006" key="4">
    <source>
        <dbReference type="Google" id="ProtNLM"/>
    </source>
</evidence>
<proteinExistence type="predicted"/>
<feature type="compositionally biased region" description="Basic and acidic residues" evidence="1">
    <location>
        <begin position="237"/>
        <end position="262"/>
    </location>
</feature>
<dbReference type="EMBL" id="KN795338">
    <property type="protein sequence ID" value="KIH42571.1"/>
    <property type="molecule type" value="Genomic_DNA"/>
</dbReference>
<evidence type="ECO:0000256" key="1">
    <source>
        <dbReference type="SAM" id="MobiDB-lite"/>
    </source>
</evidence>
<keyword evidence="3" id="KW-1185">Reference proteome</keyword>
<reference evidence="2 3" key="1">
    <citation type="submission" date="2013-12" db="EMBL/GenBank/DDBJ databases">
        <title>Draft genome of the parsitic nematode Ancylostoma duodenale.</title>
        <authorList>
            <person name="Mitreva M."/>
        </authorList>
    </citation>
    <scope>NUCLEOTIDE SEQUENCE [LARGE SCALE GENOMIC DNA]</scope>
    <source>
        <strain evidence="2 3">Zhejiang</strain>
    </source>
</reference>
<evidence type="ECO:0000313" key="3">
    <source>
        <dbReference type="Proteomes" id="UP000054047"/>
    </source>
</evidence>
<dbReference type="Gene3D" id="3.60.10.10">
    <property type="entry name" value="Endonuclease/exonuclease/phosphatase"/>
    <property type="match status" value="1"/>
</dbReference>
<dbReference type="SUPFAM" id="SSF56219">
    <property type="entry name" value="DNase I-like"/>
    <property type="match status" value="1"/>
</dbReference>
<sequence length="287" mass="33381">LNCYALNSVASEEDKDNFYSELEAVIRKEKSYYKYTCGDFNAVVENGSDGNWRLGRHGNEIRNDNGFRLLDLISANTEHTESMEVLENNSDLQERRQRGYRKLSSNRFVVHPIQTVHEDHTESFGCHTWESPNGQTHSEVDHILISRRWSLMDVTVLPSFVRGSDHRLLRAKIRLNEHIFKRDTHRGPPTRSPEYNETKQQKAMETYHWRKIENPTEDYEELVKGLTSCAKAAMESHGSKDERLDPKAKQLLRPRGEIKRDPNATHLEKITINKACRVAVKESLREH</sequence>
<protein>
    <recommendedName>
        <fullName evidence="4">Endonuclease/exonuclease/phosphatase domain-containing protein</fullName>
    </recommendedName>
</protein>
<feature type="non-terminal residue" evidence="2">
    <location>
        <position position="287"/>
    </location>
</feature>
<organism evidence="2 3">
    <name type="scientific">Ancylostoma duodenale</name>
    <dbReference type="NCBI Taxonomy" id="51022"/>
    <lineage>
        <taxon>Eukaryota</taxon>
        <taxon>Metazoa</taxon>
        <taxon>Ecdysozoa</taxon>
        <taxon>Nematoda</taxon>
        <taxon>Chromadorea</taxon>
        <taxon>Rhabditida</taxon>
        <taxon>Rhabditina</taxon>
        <taxon>Rhabditomorpha</taxon>
        <taxon>Strongyloidea</taxon>
        <taxon>Ancylostomatidae</taxon>
        <taxon>Ancylostomatinae</taxon>
        <taxon>Ancylostoma</taxon>
    </lineage>
</organism>
<evidence type="ECO:0000313" key="2">
    <source>
        <dbReference type="EMBL" id="KIH42571.1"/>
    </source>
</evidence>
<feature type="region of interest" description="Disordered" evidence="1">
    <location>
        <begin position="235"/>
        <end position="262"/>
    </location>
</feature>